<accession>A0ABV7GIU0</accession>
<reference evidence="2" key="1">
    <citation type="journal article" date="2019" name="Int. J. Syst. Evol. Microbiol.">
        <title>The Global Catalogue of Microorganisms (GCM) 10K type strain sequencing project: providing services to taxonomists for standard genome sequencing and annotation.</title>
        <authorList>
            <consortium name="The Broad Institute Genomics Platform"/>
            <consortium name="The Broad Institute Genome Sequencing Center for Infectious Disease"/>
            <person name="Wu L."/>
            <person name="Ma J."/>
        </authorList>
    </citation>
    <scope>NUCLEOTIDE SEQUENCE [LARGE SCALE GENOMIC DNA]</scope>
    <source>
        <strain evidence="2">KCTC 52366</strain>
    </source>
</reference>
<keyword evidence="2" id="KW-1185">Reference proteome</keyword>
<protein>
    <submittedName>
        <fullName evidence="1">Uncharacterized protein</fullName>
    </submittedName>
</protein>
<comment type="caution">
    <text evidence="1">The sequence shown here is derived from an EMBL/GenBank/DDBJ whole genome shotgun (WGS) entry which is preliminary data.</text>
</comment>
<organism evidence="1 2">
    <name type="scientific">Psychromarinibacter halotolerans</name>
    <dbReference type="NCBI Taxonomy" id="1775175"/>
    <lineage>
        <taxon>Bacteria</taxon>
        <taxon>Pseudomonadati</taxon>
        <taxon>Pseudomonadota</taxon>
        <taxon>Alphaproteobacteria</taxon>
        <taxon>Rhodobacterales</taxon>
        <taxon>Paracoccaceae</taxon>
        <taxon>Psychromarinibacter</taxon>
    </lineage>
</organism>
<gene>
    <name evidence="1" type="ORF">ACFOGP_02130</name>
</gene>
<dbReference type="Proteomes" id="UP001595632">
    <property type="component" value="Unassembled WGS sequence"/>
</dbReference>
<evidence type="ECO:0000313" key="1">
    <source>
        <dbReference type="EMBL" id="MFC3141484.1"/>
    </source>
</evidence>
<dbReference type="EMBL" id="JBHRTB010000010">
    <property type="protein sequence ID" value="MFC3141484.1"/>
    <property type="molecule type" value="Genomic_DNA"/>
</dbReference>
<evidence type="ECO:0000313" key="2">
    <source>
        <dbReference type="Proteomes" id="UP001595632"/>
    </source>
</evidence>
<proteinExistence type="predicted"/>
<name>A0ABV7GIU0_9RHOB</name>
<dbReference type="RefSeq" id="WP_275632255.1">
    <property type="nucleotide sequence ID" value="NZ_JARGYD010000002.1"/>
</dbReference>
<sequence length="64" mass="7278">MDDVIFDPTTRRFIGQVHLFPKTGHRPLRISAPGHPAWGHRRISRALIAAAKVQQKQERPDADL</sequence>